<dbReference type="EMBL" id="QMIF01000014">
    <property type="protein sequence ID" value="TVM31762.1"/>
    <property type="molecule type" value="Genomic_DNA"/>
</dbReference>
<dbReference type="OrthoDB" id="9816700at2"/>
<gene>
    <name evidence="1" type="ORF">DQK91_17670</name>
</gene>
<name>A0A6P1ZEU3_9BACT</name>
<dbReference type="AlphaFoldDB" id="A0A6P1ZEU3"/>
<comment type="caution">
    <text evidence="1">The sequence shown here is derived from an EMBL/GenBank/DDBJ whole genome shotgun (WGS) entry which is preliminary data.</text>
</comment>
<evidence type="ECO:0000313" key="2">
    <source>
        <dbReference type="Proteomes" id="UP000434052"/>
    </source>
</evidence>
<accession>A0A6P1ZEU3</accession>
<protein>
    <submittedName>
        <fullName evidence="1">Uncharacterized protein</fullName>
    </submittedName>
</protein>
<dbReference type="Proteomes" id="UP000434052">
    <property type="component" value="Unassembled WGS sequence"/>
</dbReference>
<organism evidence="1 2">
    <name type="scientific">Oceanidesulfovibrio marinus</name>
    <dbReference type="NCBI Taxonomy" id="370038"/>
    <lineage>
        <taxon>Bacteria</taxon>
        <taxon>Pseudomonadati</taxon>
        <taxon>Thermodesulfobacteriota</taxon>
        <taxon>Desulfovibrionia</taxon>
        <taxon>Desulfovibrionales</taxon>
        <taxon>Desulfovibrionaceae</taxon>
        <taxon>Oceanidesulfovibrio</taxon>
    </lineage>
</organism>
<reference evidence="1 2" key="1">
    <citation type="submission" date="2018-06" db="EMBL/GenBank/DDBJ databases">
        <title>Complete genome of Desulfovibrio marinus P48SEP.</title>
        <authorList>
            <person name="Crispim J.S."/>
            <person name="Vidigal P.M.P."/>
            <person name="Silva L.C.F."/>
            <person name="Araujo L.C."/>
            <person name="Laguardia C.N."/>
            <person name="Dias R.S."/>
            <person name="Sousa M.P."/>
            <person name="Paula S.O."/>
            <person name="Silva C."/>
        </authorList>
    </citation>
    <scope>NUCLEOTIDE SEQUENCE [LARGE SCALE GENOMIC DNA]</scope>
    <source>
        <strain evidence="1 2">P48SEP</strain>
    </source>
</reference>
<proteinExistence type="predicted"/>
<sequence>MSVIRVTICPCGDNGLELEAQEAYATRTKITRSGSTLSLPLEPVHACAAARRMEVKLMPRGQSMLCRHEGRLTIRRAALAPGGTAADTTQDNAHYDADELILDHLEARVSHPDHCQWERTYLAASPDGTAPPRRLGYEVYAHDTLSGGINETPRAPEDTIFAISRLAIAPGELAMSMWRTVDGRGVLDTPAAAAWFRTCCLTGGSLTAVHGVAGQSEVSYTVRCQGVDVPCRATDNTAYVVGEWVCVLDTGASCRACDRTVRCRAETAETPPPSAGIILPVRILDHTLMGARGEYALEFQSEDLSRLLGLCLETGQVLAVDMEMDRADIHVDGADRVPAVPVHYRCTPDGSVAGGSTAFLPEDIVLMLRVNHTLERVVVGFADGVRPCQARRSTVLCFLVEKFSCLYGDLAIAGGLMDEDYGWIPSGWSTHISRGQHIDDDPAMDTYIAAYCAPAYSACYEKVYVRVWDDGSVEEIADPEAANLEIADCFTATRWRKLIAQSDGAHCPALPEYTNRMAVGHELVAPTHQENVLLPDGSRLALAKTMAGFAAVLVPPATRDDPDPAALFAYAVHDPHELHEKCVMVSEGYTETRETCRYRMPPWYTAVTGLEWGSYCACTGPVPCRNILDDFSSEPGDRVAMYSCPWFPELQFGTGPAYTQWYMAHTTCDQLWSRSGTFREHCGCVDAIAGEDTCDTVSQGVQTIYIPPQYTRMGSHVAAEQRDVIEYEAQFAATNFTEPLSIAKPLPGAFSLVAGQDADGGYSLQARGGWTVEYDSGSGYTDEAMAEVALGCDVQWTPANPERPGDAPSLQLTPVADTETPAEWDEPYPDELTTRLVDNLGHLVVETTYRKPTETEMLGGVHPVALLARGRVWAMDMKDEAAPLDVAGILDIIAAHAGTQGYDCAVLRPWCCLRRPS</sequence>
<dbReference type="RefSeq" id="WP_144306720.1">
    <property type="nucleotide sequence ID" value="NZ_QMIF01000014.1"/>
</dbReference>
<evidence type="ECO:0000313" key="1">
    <source>
        <dbReference type="EMBL" id="TVM31762.1"/>
    </source>
</evidence>